<dbReference type="PANTHER" id="PTHR43102">
    <property type="entry name" value="SLR1143 PROTEIN"/>
    <property type="match status" value="1"/>
</dbReference>
<evidence type="ECO:0000259" key="1">
    <source>
        <dbReference type="Pfam" id="PF01590"/>
    </source>
</evidence>
<organism evidence="2 3">
    <name type="scientific">Adhaeribacter terreus</name>
    <dbReference type="NCBI Taxonomy" id="529703"/>
    <lineage>
        <taxon>Bacteria</taxon>
        <taxon>Pseudomonadati</taxon>
        <taxon>Bacteroidota</taxon>
        <taxon>Cytophagia</taxon>
        <taxon>Cytophagales</taxon>
        <taxon>Hymenobacteraceae</taxon>
        <taxon>Adhaeribacter</taxon>
    </lineage>
</organism>
<dbReference type="RefSeq" id="WP_378016664.1">
    <property type="nucleotide sequence ID" value="NZ_JBHSKT010000003.1"/>
</dbReference>
<dbReference type="EMBL" id="JBHSKT010000003">
    <property type="protein sequence ID" value="MFC5270293.1"/>
    <property type="molecule type" value="Genomic_DNA"/>
</dbReference>
<proteinExistence type="predicted"/>
<name>A0ABW0E7H2_9BACT</name>
<comment type="caution">
    <text evidence="2">The sequence shown here is derived from an EMBL/GenBank/DDBJ whole genome shotgun (WGS) entry which is preliminary data.</text>
</comment>
<keyword evidence="3" id="KW-1185">Reference proteome</keyword>
<evidence type="ECO:0000313" key="3">
    <source>
        <dbReference type="Proteomes" id="UP001596161"/>
    </source>
</evidence>
<dbReference type="PANTHER" id="PTHR43102:SF2">
    <property type="entry name" value="GAF DOMAIN-CONTAINING PROTEIN"/>
    <property type="match status" value="1"/>
</dbReference>
<accession>A0ABW0E7H2</accession>
<dbReference type="SUPFAM" id="SSF55781">
    <property type="entry name" value="GAF domain-like"/>
    <property type="match status" value="1"/>
</dbReference>
<feature type="domain" description="GAF" evidence="1">
    <location>
        <begin position="35"/>
        <end position="157"/>
    </location>
</feature>
<gene>
    <name evidence="2" type="ORF">ACFPIB_06725</name>
</gene>
<dbReference type="Gene3D" id="3.30.450.40">
    <property type="match status" value="1"/>
</dbReference>
<dbReference type="InterPro" id="IPR003018">
    <property type="entry name" value="GAF"/>
</dbReference>
<dbReference type="Proteomes" id="UP001596161">
    <property type="component" value="Unassembled WGS sequence"/>
</dbReference>
<protein>
    <submittedName>
        <fullName evidence="2">GAF domain-containing protein</fullName>
    </submittedName>
</protein>
<sequence length="176" mass="19720">MNNTFGKNIIPENDEERLAALRNYKKVDFQVDNHFNKIARLAAKIFNMPIALIAFVDKEEVLFKANVGMEGTDTVSRGISLCSLAVLDEDVTVFDRPLEEACLLSNPLVTGQFGLRFYAGAPLKTRDGYNIGTLCIVDKKQRYITEAQKSILQDLASITMDQLDCRLALLERTVTN</sequence>
<dbReference type="Pfam" id="PF01590">
    <property type="entry name" value="GAF"/>
    <property type="match status" value="1"/>
</dbReference>
<dbReference type="InterPro" id="IPR029016">
    <property type="entry name" value="GAF-like_dom_sf"/>
</dbReference>
<reference evidence="3" key="1">
    <citation type="journal article" date="2019" name="Int. J. Syst. Evol. Microbiol.">
        <title>The Global Catalogue of Microorganisms (GCM) 10K type strain sequencing project: providing services to taxonomists for standard genome sequencing and annotation.</title>
        <authorList>
            <consortium name="The Broad Institute Genomics Platform"/>
            <consortium name="The Broad Institute Genome Sequencing Center for Infectious Disease"/>
            <person name="Wu L."/>
            <person name="Ma J."/>
        </authorList>
    </citation>
    <scope>NUCLEOTIDE SEQUENCE [LARGE SCALE GENOMIC DNA]</scope>
    <source>
        <strain evidence="3">KACC 12602</strain>
    </source>
</reference>
<evidence type="ECO:0000313" key="2">
    <source>
        <dbReference type="EMBL" id="MFC5270293.1"/>
    </source>
</evidence>